<dbReference type="EC" id="5.4.99.5" evidence="1"/>
<dbReference type="GO" id="GO:0004665">
    <property type="term" value="F:prephenate dehydrogenase (NADP+) activity"/>
    <property type="evidence" value="ECO:0007669"/>
    <property type="project" value="InterPro"/>
</dbReference>
<dbReference type="RefSeq" id="WP_036139140.1">
    <property type="nucleotide sequence ID" value="NZ_AVPU01000026.1"/>
</dbReference>
<dbReference type="SUPFAM" id="SSF48600">
    <property type="entry name" value="Chorismate mutase II"/>
    <property type="match status" value="1"/>
</dbReference>
<dbReference type="eggNOG" id="COG0287">
    <property type="taxonomic scope" value="Bacteria"/>
</dbReference>
<keyword evidence="7" id="KW-1185">Reference proteome</keyword>
<evidence type="ECO:0000313" key="7">
    <source>
        <dbReference type="Proteomes" id="UP000029998"/>
    </source>
</evidence>
<dbReference type="OrthoDB" id="5939631at2"/>
<dbReference type="Gene3D" id="3.40.50.720">
    <property type="entry name" value="NAD(P)-binding Rossmann-like Domain"/>
    <property type="match status" value="1"/>
</dbReference>
<evidence type="ECO:0000313" key="6">
    <source>
        <dbReference type="EMBL" id="KGM53524.1"/>
    </source>
</evidence>
<evidence type="ECO:0000259" key="5">
    <source>
        <dbReference type="PROSITE" id="PS51176"/>
    </source>
</evidence>
<dbReference type="InterPro" id="IPR008927">
    <property type="entry name" value="6-PGluconate_DH-like_C_sf"/>
</dbReference>
<dbReference type="InterPro" id="IPR036979">
    <property type="entry name" value="CM_dom_sf"/>
</dbReference>
<evidence type="ECO:0000259" key="4">
    <source>
        <dbReference type="PROSITE" id="PS51168"/>
    </source>
</evidence>
<dbReference type="GO" id="GO:0008977">
    <property type="term" value="F:prephenate dehydrogenase (NAD+) activity"/>
    <property type="evidence" value="ECO:0007669"/>
    <property type="project" value="InterPro"/>
</dbReference>
<keyword evidence="2" id="KW-0560">Oxidoreductase</keyword>
<reference evidence="6 7" key="1">
    <citation type="submission" date="2013-08" db="EMBL/GenBank/DDBJ databases">
        <title>Genome sequencing of Lysobacter.</title>
        <authorList>
            <person name="Zhang S."/>
            <person name="Wang G."/>
        </authorList>
    </citation>
    <scope>NUCLEOTIDE SEQUENCE [LARGE SCALE GENOMIC DNA]</scope>
    <source>
        <strain evidence="6 7">GH1-9</strain>
    </source>
</reference>
<evidence type="ECO:0000256" key="1">
    <source>
        <dbReference type="ARBA" id="ARBA00012404"/>
    </source>
</evidence>
<dbReference type="GO" id="GO:0004106">
    <property type="term" value="F:chorismate mutase activity"/>
    <property type="evidence" value="ECO:0007669"/>
    <property type="project" value="UniProtKB-EC"/>
</dbReference>
<dbReference type="GO" id="GO:0070403">
    <property type="term" value="F:NAD+ binding"/>
    <property type="evidence" value="ECO:0007669"/>
    <property type="project" value="InterPro"/>
</dbReference>
<dbReference type="eggNOG" id="COG1605">
    <property type="taxonomic scope" value="Bacteria"/>
</dbReference>
<dbReference type="PANTHER" id="PTHR21363:SF0">
    <property type="entry name" value="PREPHENATE DEHYDROGENASE [NADP(+)]"/>
    <property type="match status" value="1"/>
</dbReference>
<dbReference type="GO" id="GO:0006571">
    <property type="term" value="P:tyrosine biosynthetic process"/>
    <property type="evidence" value="ECO:0007669"/>
    <property type="project" value="InterPro"/>
</dbReference>
<dbReference type="InterPro" id="IPR036291">
    <property type="entry name" value="NAD(P)-bd_dom_sf"/>
</dbReference>
<dbReference type="InterPro" id="IPR003099">
    <property type="entry name" value="Prephen_DH"/>
</dbReference>
<comment type="caution">
    <text evidence="6">The sequence shown here is derived from an EMBL/GenBank/DDBJ whole genome shotgun (WGS) entry which is preliminary data.</text>
</comment>
<feature type="coiled-coil region" evidence="3">
    <location>
        <begin position="269"/>
        <end position="303"/>
    </location>
</feature>
<dbReference type="AlphaFoldDB" id="A0A0A0ESN9"/>
<dbReference type="GO" id="GO:0046417">
    <property type="term" value="P:chorismate metabolic process"/>
    <property type="evidence" value="ECO:0007669"/>
    <property type="project" value="InterPro"/>
</dbReference>
<feature type="domain" description="Chorismate mutase" evidence="4">
    <location>
        <begin position="263"/>
        <end position="353"/>
    </location>
</feature>
<feature type="domain" description="Prephenate/arogenate dehydrogenase" evidence="5">
    <location>
        <begin position="5"/>
        <end position="287"/>
    </location>
</feature>
<dbReference type="Gene3D" id="1.20.59.10">
    <property type="entry name" value="Chorismate mutase"/>
    <property type="match status" value="1"/>
</dbReference>
<name>A0A0A0ESN9_9GAMM</name>
<dbReference type="STRING" id="1385517.N800_07450"/>
<dbReference type="Pfam" id="PF01817">
    <property type="entry name" value="CM_2"/>
    <property type="match status" value="1"/>
</dbReference>
<evidence type="ECO:0000256" key="3">
    <source>
        <dbReference type="SAM" id="Coils"/>
    </source>
</evidence>
<protein>
    <recommendedName>
        <fullName evidence="1">chorismate mutase</fullName>
        <ecNumber evidence="1">5.4.99.5</ecNumber>
    </recommendedName>
</protein>
<dbReference type="Proteomes" id="UP000029998">
    <property type="component" value="Unassembled WGS sequence"/>
</dbReference>
<dbReference type="Pfam" id="PF02153">
    <property type="entry name" value="PDH_N"/>
    <property type="match status" value="1"/>
</dbReference>
<organism evidence="6 7">
    <name type="scientific">Lysobacter daejeonensis GH1-9</name>
    <dbReference type="NCBI Taxonomy" id="1385517"/>
    <lineage>
        <taxon>Bacteria</taxon>
        <taxon>Pseudomonadati</taxon>
        <taxon>Pseudomonadota</taxon>
        <taxon>Gammaproteobacteria</taxon>
        <taxon>Lysobacterales</taxon>
        <taxon>Lysobacteraceae</taxon>
        <taxon>Aerolutibacter</taxon>
    </lineage>
</organism>
<dbReference type="PROSITE" id="PS51168">
    <property type="entry name" value="CHORISMATE_MUT_2"/>
    <property type="match status" value="1"/>
</dbReference>
<dbReference type="SUPFAM" id="SSF51735">
    <property type="entry name" value="NAD(P)-binding Rossmann-fold domains"/>
    <property type="match status" value="1"/>
</dbReference>
<dbReference type="InterPro" id="IPR046826">
    <property type="entry name" value="PDH_N"/>
</dbReference>
<dbReference type="PROSITE" id="PS51176">
    <property type="entry name" value="PDH_ADH"/>
    <property type="match status" value="1"/>
</dbReference>
<accession>A0A0A0ESN9</accession>
<proteinExistence type="predicted"/>
<dbReference type="SMART" id="SM00830">
    <property type="entry name" value="CM_2"/>
    <property type="match status" value="1"/>
</dbReference>
<dbReference type="SUPFAM" id="SSF48179">
    <property type="entry name" value="6-phosphogluconate dehydrogenase C-terminal domain-like"/>
    <property type="match status" value="1"/>
</dbReference>
<gene>
    <name evidence="6" type="ORF">N800_07450</name>
</gene>
<evidence type="ECO:0000256" key="2">
    <source>
        <dbReference type="ARBA" id="ARBA00023002"/>
    </source>
</evidence>
<sequence length="353" mass="37768">MAVAGTLGILGYGRFGQALAGLLQAQGYRWYAHDPVAPVPAAHAVASPGALAVHAEVLIVAVPVPQFESALQALRPYLQPDHVVIDVASVKQGPCEVMDAVLGRDIAHVGAHPLFGPLSIARAEPLRTVICPSPLHPRAADRAEALFTALGSEVARQTPEAHDRFMALTHAMAFFIAKGLLDLGVGDDLRWAPPSFSALAASIGAVRADAGHLFRAIQNDNPYAAHTRRQFMDALREIDQRIGDSAAGEPMAATVALAIPDLGQHSPALREVREHIDELDRELVDLLRRRRELSTRAAAAKRELGAPVLDPTREADLMHERARWAEAAGLAPDDVQALFRGILGMSRRVQGAG</sequence>
<dbReference type="InterPro" id="IPR050812">
    <property type="entry name" value="Preph/Arog_dehydrog"/>
</dbReference>
<dbReference type="InterPro" id="IPR002701">
    <property type="entry name" value="CM_II_prokaryot"/>
</dbReference>
<keyword evidence="3" id="KW-0175">Coiled coil</keyword>
<dbReference type="InterPro" id="IPR036263">
    <property type="entry name" value="Chorismate_II_sf"/>
</dbReference>
<dbReference type="EMBL" id="AVPU01000026">
    <property type="protein sequence ID" value="KGM53524.1"/>
    <property type="molecule type" value="Genomic_DNA"/>
</dbReference>
<dbReference type="PANTHER" id="PTHR21363">
    <property type="entry name" value="PREPHENATE DEHYDROGENASE"/>
    <property type="match status" value="1"/>
</dbReference>
<dbReference type="Gene3D" id="1.10.3660.10">
    <property type="entry name" value="6-phosphogluconate dehydrogenase C-terminal like domain"/>
    <property type="match status" value="1"/>
</dbReference>